<gene>
    <name evidence="1" type="ORF">NGRA_2820</name>
</gene>
<proteinExistence type="predicted"/>
<dbReference type="Proteomes" id="UP000740883">
    <property type="component" value="Unassembled WGS sequence"/>
</dbReference>
<evidence type="ECO:0000313" key="1">
    <source>
        <dbReference type="EMBL" id="KAF9761152.1"/>
    </source>
</evidence>
<accession>A0A9P6GYL1</accession>
<name>A0A9P6GYL1_9MICR</name>
<sequence length="151" mass="17510">MWLSIFIHVKLSLQLYFRNSDSEKYFCANADKGQEPIIYCPRIENALDFQIVHVRDGISYIRTTTGSDMSINVKDGKLLLHTQHASFNPDFKMNLIGPNRFSMINKNKCVDFNEDTKTYSTKDCTYSSNQIFSIVTRDRLDPSMRQVRTHG</sequence>
<dbReference type="EMBL" id="SBJO01000404">
    <property type="protein sequence ID" value="KAF9761152.1"/>
    <property type="molecule type" value="Genomic_DNA"/>
</dbReference>
<reference evidence="1 2" key="1">
    <citation type="journal article" date="2020" name="Genome Biol. Evol.">
        <title>Comparative genomics of strictly vertically transmitted, feminizing microsporidia endosymbionts of amphipod crustaceans.</title>
        <authorList>
            <person name="Cormier A."/>
            <person name="Chebbi M.A."/>
            <person name="Giraud I."/>
            <person name="Wattier R."/>
            <person name="Teixeira M."/>
            <person name="Gilbert C."/>
            <person name="Rigaud T."/>
            <person name="Cordaux R."/>
        </authorList>
    </citation>
    <scope>NUCLEOTIDE SEQUENCE [LARGE SCALE GENOMIC DNA]</scope>
    <source>
        <strain evidence="1 2">Ou3-Ou53</strain>
    </source>
</reference>
<keyword evidence="2" id="KW-1185">Reference proteome</keyword>
<organism evidence="1 2">
    <name type="scientific">Nosema granulosis</name>
    <dbReference type="NCBI Taxonomy" id="83296"/>
    <lineage>
        <taxon>Eukaryota</taxon>
        <taxon>Fungi</taxon>
        <taxon>Fungi incertae sedis</taxon>
        <taxon>Microsporidia</taxon>
        <taxon>Nosematidae</taxon>
        <taxon>Nosema</taxon>
    </lineage>
</organism>
<dbReference type="AlphaFoldDB" id="A0A9P6GYL1"/>
<protein>
    <submittedName>
        <fullName evidence="1">Uncharacterized protein</fullName>
    </submittedName>
</protein>
<comment type="caution">
    <text evidence="1">The sequence shown here is derived from an EMBL/GenBank/DDBJ whole genome shotgun (WGS) entry which is preliminary data.</text>
</comment>
<dbReference type="SUPFAM" id="SSF50370">
    <property type="entry name" value="Ricin B-like lectins"/>
    <property type="match status" value="1"/>
</dbReference>
<evidence type="ECO:0000313" key="2">
    <source>
        <dbReference type="Proteomes" id="UP000740883"/>
    </source>
</evidence>
<dbReference type="InterPro" id="IPR035992">
    <property type="entry name" value="Ricin_B-like_lectins"/>
</dbReference>